<sequence length="116" mass="12971">MQERLLGAALGSAFAGIVVFEQRKSIYRSISDPQHQLPSQFHVNSLSDFIFRIVIVYVTGTLDFDAVCIGNPVLRTGPTKEPIFGKETRAELARLWNKAVDQSFGPVIQYLSSRGW</sequence>
<accession>W9R6H1</accession>
<evidence type="ECO:0000313" key="1">
    <source>
        <dbReference type="EMBL" id="EXB74650.1"/>
    </source>
</evidence>
<dbReference type="PANTHER" id="PTHR37720:SF2">
    <property type="entry name" value="OS10G0481400 PROTEIN"/>
    <property type="match status" value="1"/>
</dbReference>
<dbReference type="AlphaFoldDB" id="W9R6H1"/>
<dbReference type="PANTHER" id="PTHR37720">
    <property type="entry name" value="OS10G0481400 PROTEIN"/>
    <property type="match status" value="1"/>
</dbReference>
<gene>
    <name evidence="1" type="ORF">L484_007656</name>
</gene>
<protein>
    <submittedName>
        <fullName evidence="1">Uncharacterized protein</fullName>
    </submittedName>
</protein>
<dbReference type="Proteomes" id="UP000030645">
    <property type="component" value="Unassembled WGS sequence"/>
</dbReference>
<dbReference type="STRING" id="981085.W9R6H1"/>
<proteinExistence type="predicted"/>
<name>W9R6H1_9ROSA</name>
<keyword evidence="2" id="KW-1185">Reference proteome</keyword>
<organism evidence="1 2">
    <name type="scientific">Morus notabilis</name>
    <dbReference type="NCBI Taxonomy" id="981085"/>
    <lineage>
        <taxon>Eukaryota</taxon>
        <taxon>Viridiplantae</taxon>
        <taxon>Streptophyta</taxon>
        <taxon>Embryophyta</taxon>
        <taxon>Tracheophyta</taxon>
        <taxon>Spermatophyta</taxon>
        <taxon>Magnoliopsida</taxon>
        <taxon>eudicotyledons</taxon>
        <taxon>Gunneridae</taxon>
        <taxon>Pentapetalae</taxon>
        <taxon>rosids</taxon>
        <taxon>fabids</taxon>
        <taxon>Rosales</taxon>
        <taxon>Moraceae</taxon>
        <taxon>Moreae</taxon>
        <taxon>Morus</taxon>
    </lineage>
</organism>
<evidence type="ECO:0000313" key="2">
    <source>
        <dbReference type="Proteomes" id="UP000030645"/>
    </source>
</evidence>
<reference evidence="2" key="1">
    <citation type="submission" date="2013-01" db="EMBL/GenBank/DDBJ databases">
        <title>Draft Genome Sequence of a Mulberry Tree, Morus notabilis C.K. Schneid.</title>
        <authorList>
            <person name="He N."/>
            <person name="Zhao S."/>
        </authorList>
    </citation>
    <scope>NUCLEOTIDE SEQUENCE</scope>
</reference>
<dbReference type="EMBL" id="KE344650">
    <property type="protein sequence ID" value="EXB74650.1"/>
    <property type="molecule type" value="Genomic_DNA"/>
</dbReference>